<keyword evidence="9" id="KW-1185">Reference proteome</keyword>
<keyword evidence="3 6" id="KW-0812">Transmembrane</keyword>
<dbReference type="Gene3D" id="1.20.1250.20">
    <property type="entry name" value="MFS general substrate transporter like domains"/>
    <property type="match status" value="1"/>
</dbReference>
<organism evidence="8 9">
    <name type="scientific">Gordonia insulae</name>
    <dbReference type="NCBI Taxonomy" id="2420509"/>
    <lineage>
        <taxon>Bacteria</taxon>
        <taxon>Bacillati</taxon>
        <taxon>Actinomycetota</taxon>
        <taxon>Actinomycetes</taxon>
        <taxon>Mycobacteriales</taxon>
        <taxon>Gordoniaceae</taxon>
        <taxon>Gordonia</taxon>
    </lineage>
</organism>
<feature type="transmembrane region" description="Helical" evidence="6">
    <location>
        <begin position="67"/>
        <end position="86"/>
    </location>
</feature>
<feature type="transmembrane region" description="Helical" evidence="6">
    <location>
        <begin position="246"/>
        <end position="264"/>
    </location>
</feature>
<feature type="transmembrane region" description="Helical" evidence="6">
    <location>
        <begin position="32"/>
        <end position="55"/>
    </location>
</feature>
<dbReference type="GO" id="GO:0005886">
    <property type="term" value="C:plasma membrane"/>
    <property type="evidence" value="ECO:0007669"/>
    <property type="project" value="UniProtKB-SubCell"/>
</dbReference>
<feature type="domain" description="Major facilitator superfamily (MFS) profile" evidence="7">
    <location>
        <begin position="33"/>
        <end position="480"/>
    </location>
</feature>
<dbReference type="SUPFAM" id="SSF103473">
    <property type="entry name" value="MFS general substrate transporter"/>
    <property type="match status" value="1"/>
</dbReference>
<evidence type="ECO:0000256" key="4">
    <source>
        <dbReference type="ARBA" id="ARBA00022989"/>
    </source>
</evidence>
<evidence type="ECO:0000256" key="1">
    <source>
        <dbReference type="ARBA" id="ARBA00004651"/>
    </source>
</evidence>
<dbReference type="RefSeq" id="WP_124708033.1">
    <property type="nucleotide sequence ID" value="NZ_CP033972.1"/>
</dbReference>
<keyword evidence="4 6" id="KW-1133">Transmembrane helix</keyword>
<feature type="transmembrane region" description="Helical" evidence="6">
    <location>
        <begin position="344"/>
        <end position="366"/>
    </location>
</feature>
<feature type="transmembrane region" description="Helical" evidence="6">
    <location>
        <begin position="372"/>
        <end position="393"/>
    </location>
</feature>
<evidence type="ECO:0000256" key="3">
    <source>
        <dbReference type="ARBA" id="ARBA00022692"/>
    </source>
</evidence>
<dbReference type="PRINTS" id="PR01036">
    <property type="entry name" value="TCRTETB"/>
</dbReference>
<keyword evidence="5 6" id="KW-0472">Membrane</keyword>
<evidence type="ECO:0000313" key="9">
    <source>
        <dbReference type="Proteomes" id="UP000271469"/>
    </source>
</evidence>
<keyword evidence="2" id="KW-0813">Transport</keyword>
<comment type="subcellular location">
    <subcellularLocation>
        <location evidence="1">Cell membrane</location>
        <topology evidence="1">Multi-pass membrane protein</topology>
    </subcellularLocation>
</comment>
<dbReference type="Proteomes" id="UP000271469">
    <property type="component" value="Chromosome"/>
</dbReference>
<feature type="transmembrane region" description="Helical" evidence="6">
    <location>
        <begin position="285"/>
        <end position="306"/>
    </location>
</feature>
<evidence type="ECO:0000259" key="7">
    <source>
        <dbReference type="PROSITE" id="PS50850"/>
    </source>
</evidence>
<evidence type="ECO:0000313" key="8">
    <source>
        <dbReference type="EMBL" id="AZG45304.1"/>
    </source>
</evidence>
<feature type="transmembrane region" description="Helical" evidence="6">
    <location>
        <begin position="456"/>
        <end position="476"/>
    </location>
</feature>
<feature type="transmembrane region" description="Helical" evidence="6">
    <location>
        <begin position="98"/>
        <end position="121"/>
    </location>
</feature>
<feature type="transmembrane region" description="Helical" evidence="6">
    <location>
        <begin position="422"/>
        <end position="444"/>
    </location>
</feature>
<evidence type="ECO:0000256" key="6">
    <source>
        <dbReference type="SAM" id="Phobius"/>
    </source>
</evidence>
<protein>
    <submittedName>
        <fullName evidence="8">Putative multidrug-efflux transporter</fullName>
    </submittedName>
</protein>
<feature type="transmembrane region" description="Helical" evidence="6">
    <location>
        <begin position="312"/>
        <end position="332"/>
    </location>
</feature>
<feature type="transmembrane region" description="Helical" evidence="6">
    <location>
        <begin position="218"/>
        <end position="240"/>
    </location>
</feature>
<sequence>MSGIDRPRIPDTAGAVSPSGTWRELFAPEHRVAVTVFAGGIAVFAINTYLTAASLPSAVADIGGQRLYAWVMTVFLITSVFSSMIVTRSLARWGARGAYLIAFALFGVGSLICAVTPTMPIMLGGRAIQGLGGGLLTGLSFAVIRLALPARLWVRAVGLTSAMWGVGNLIGPVLGGLFAQIGFWRGSFWLLVIATAIITVLARRALPARRSADADPTPMPFASLTFVVVATVAVSVAAVVDGTRTVLVLVGVAVAAMLVFVLVDRRRPAGLLPRLTYTSGSPLRWMYVSIAVLAIGSTSEAFIPLFGQEIAGMGPLVAGMLGAALSWGWSSAQIASTTWAAGRAAAIVRIVGPGLLGTGLATYGLLQFSSSGVMVAAWFVALFIAGTGIGMAFPHIATAAMTITPDDAEAARASAGVNTVQMVANTFGSAIAGLLVSVGATVKWAGGDPVVASARFLTFGFAALALAGVFAAVASVRRPREEAATQDRSARSTP</sequence>
<dbReference type="InterPro" id="IPR036259">
    <property type="entry name" value="MFS_trans_sf"/>
</dbReference>
<dbReference type="InterPro" id="IPR020846">
    <property type="entry name" value="MFS_dom"/>
</dbReference>
<dbReference type="KEGG" id="gom:D7316_01900"/>
<dbReference type="OrthoDB" id="3503984at2"/>
<feature type="transmembrane region" description="Helical" evidence="6">
    <location>
        <begin position="187"/>
        <end position="206"/>
    </location>
</feature>
<reference evidence="8 9" key="1">
    <citation type="submission" date="2018-11" db="EMBL/GenBank/DDBJ databases">
        <title>Gordonia insulae sp. nov., isolated from an island soil.</title>
        <authorList>
            <person name="Kim Y.S."/>
            <person name="Kim S.B."/>
        </authorList>
    </citation>
    <scope>NUCLEOTIDE SEQUENCE [LARGE SCALE GENOMIC DNA]</scope>
    <source>
        <strain evidence="8 9">MMS17-SY073</strain>
    </source>
</reference>
<evidence type="ECO:0000256" key="5">
    <source>
        <dbReference type="ARBA" id="ARBA00023136"/>
    </source>
</evidence>
<name>A0A3G8JJU0_9ACTN</name>
<feature type="transmembrane region" description="Helical" evidence="6">
    <location>
        <begin position="127"/>
        <end position="148"/>
    </location>
</feature>
<dbReference type="PANTHER" id="PTHR42718">
    <property type="entry name" value="MAJOR FACILITATOR SUPERFAMILY MULTIDRUG TRANSPORTER MFSC"/>
    <property type="match status" value="1"/>
</dbReference>
<dbReference type="GO" id="GO:0022857">
    <property type="term" value="F:transmembrane transporter activity"/>
    <property type="evidence" value="ECO:0007669"/>
    <property type="project" value="InterPro"/>
</dbReference>
<dbReference type="AlphaFoldDB" id="A0A3G8JJU0"/>
<accession>A0A3G8JJU0</accession>
<dbReference type="EMBL" id="CP033972">
    <property type="protein sequence ID" value="AZG45304.1"/>
    <property type="molecule type" value="Genomic_DNA"/>
</dbReference>
<feature type="transmembrane region" description="Helical" evidence="6">
    <location>
        <begin position="160"/>
        <end position="181"/>
    </location>
</feature>
<proteinExistence type="predicted"/>
<gene>
    <name evidence="8" type="ORF">D7316_01900</name>
</gene>
<dbReference type="Pfam" id="PF07690">
    <property type="entry name" value="MFS_1"/>
    <property type="match status" value="1"/>
</dbReference>
<dbReference type="InterPro" id="IPR011701">
    <property type="entry name" value="MFS"/>
</dbReference>
<dbReference type="PANTHER" id="PTHR42718:SF9">
    <property type="entry name" value="MAJOR FACILITATOR SUPERFAMILY MULTIDRUG TRANSPORTER MFSC"/>
    <property type="match status" value="1"/>
</dbReference>
<dbReference type="PROSITE" id="PS50850">
    <property type="entry name" value="MFS"/>
    <property type="match status" value="1"/>
</dbReference>
<evidence type="ECO:0000256" key="2">
    <source>
        <dbReference type="ARBA" id="ARBA00022448"/>
    </source>
</evidence>
<dbReference type="Gene3D" id="1.20.1720.10">
    <property type="entry name" value="Multidrug resistance protein D"/>
    <property type="match status" value="1"/>
</dbReference>